<dbReference type="InterPro" id="IPR001679">
    <property type="entry name" value="DNA_ligase"/>
</dbReference>
<feature type="binding site" evidence="15">
    <location>
        <begin position="33"/>
        <end position="37"/>
    </location>
    <ligand>
        <name>NAD(+)</name>
        <dbReference type="ChEBI" id="CHEBI:57540"/>
    </ligand>
</feature>
<evidence type="ECO:0000256" key="4">
    <source>
        <dbReference type="ARBA" id="ARBA00022598"/>
    </source>
</evidence>
<dbReference type="PIRSF" id="PIRSF001604">
    <property type="entry name" value="LigA"/>
    <property type="match status" value="1"/>
</dbReference>
<dbReference type="FunFam" id="2.40.50.140:FF:000012">
    <property type="entry name" value="DNA ligase"/>
    <property type="match status" value="1"/>
</dbReference>
<keyword evidence="19" id="KW-1185">Reference proteome</keyword>
<dbReference type="Gene3D" id="3.30.470.30">
    <property type="entry name" value="DNA ligase/mRNA capping enzyme"/>
    <property type="match status" value="1"/>
</dbReference>
<keyword evidence="12 15" id="KW-0464">Manganese</keyword>
<evidence type="ECO:0000256" key="16">
    <source>
        <dbReference type="RuleBase" id="RU000618"/>
    </source>
</evidence>
<feature type="binding site" evidence="15">
    <location>
        <position position="309"/>
    </location>
    <ligand>
        <name>NAD(+)</name>
        <dbReference type="ChEBI" id="CHEBI:57540"/>
    </ligand>
</feature>
<comment type="similarity">
    <text evidence="14 15">Belongs to the NAD-dependent DNA ligase family. LigA subfamily.</text>
</comment>
<reference evidence="18" key="1">
    <citation type="submission" date="2020-08" db="EMBL/GenBank/DDBJ databases">
        <title>Genome public.</title>
        <authorList>
            <person name="Liu C."/>
            <person name="Sun Q."/>
        </authorList>
    </citation>
    <scope>NUCLEOTIDE SEQUENCE</scope>
    <source>
        <strain evidence="18">NSJ-15</strain>
    </source>
</reference>
<feature type="binding site" evidence="15">
    <location>
        <position position="285"/>
    </location>
    <ligand>
        <name>NAD(+)</name>
        <dbReference type="ChEBI" id="CHEBI:57540"/>
    </ligand>
</feature>
<gene>
    <name evidence="15 18" type="primary">ligA</name>
    <name evidence="18" type="ORF">H8702_03450</name>
</gene>
<dbReference type="Pfam" id="PF03120">
    <property type="entry name" value="OB_DNA_ligase"/>
    <property type="match status" value="1"/>
</dbReference>
<keyword evidence="10 15" id="KW-0520">NAD</keyword>
<dbReference type="Gene3D" id="1.10.287.610">
    <property type="entry name" value="Helix hairpin bin"/>
    <property type="match status" value="1"/>
</dbReference>
<feature type="binding site" evidence="15">
    <location>
        <begin position="82"/>
        <end position="83"/>
    </location>
    <ligand>
        <name>NAD(+)</name>
        <dbReference type="ChEBI" id="CHEBI:57540"/>
    </ligand>
</feature>
<dbReference type="FunFam" id="3.30.470.30:FF:000001">
    <property type="entry name" value="DNA ligase"/>
    <property type="match status" value="1"/>
</dbReference>
<dbReference type="FunFam" id="1.10.287.610:FF:000002">
    <property type="entry name" value="DNA ligase"/>
    <property type="match status" value="1"/>
</dbReference>
<keyword evidence="9 15" id="KW-0460">Magnesium</keyword>
<dbReference type="FunFam" id="1.10.150.20:FF:000006">
    <property type="entry name" value="DNA ligase"/>
    <property type="match status" value="1"/>
</dbReference>
<dbReference type="GO" id="GO:0006281">
    <property type="term" value="P:DNA repair"/>
    <property type="evidence" value="ECO:0007669"/>
    <property type="project" value="UniProtKB-KW"/>
</dbReference>
<evidence type="ECO:0000256" key="3">
    <source>
        <dbReference type="ARBA" id="ARBA00013308"/>
    </source>
</evidence>
<feature type="domain" description="BRCT" evidence="17">
    <location>
        <begin position="581"/>
        <end position="666"/>
    </location>
</feature>
<keyword evidence="7 15" id="KW-0227">DNA damage</keyword>
<dbReference type="InterPro" id="IPR001357">
    <property type="entry name" value="BRCT_dom"/>
</dbReference>
<evidence type="ECO:0000256" key="8">
    <source>
        <dbReference type="ARBA" id="ARBA00022833"/>
    </source>
</evidence>
<keyword evidence="8 15" id="KW-0862">Zinc</keyword>
<feature type="binding site" evidence="15">
    <location>
        <position position="169"/>
    </location>
    <ligand>
        <name>NAD(+)</name>
        <dbReference type="ChEBI" id="CHEBI:57540"/>
    </ligand>
</feature>
<dbReference type="Gene3D" id="1.10.150.20">
    <property type="entry name" value="5' to 3' exonuclease, C-terminal subdomain"/>
    <property type="match status" value="2"/>
</dbReference>
<dbReference type="NCBIfam" id="NF005932">
    <property type="entry name" value="PRK07956.1"/>
    <property type="match status" value="1"/>
</dbReference>
<feature type="active site" description="N6-AMP-lysine intermediate" evidence="15">
    <location>
        <position position="113"/>
    </location>
</feature>
<dbReference type="InterPro" id="IPR036420">
    <property type="entry name" value="BRCT_dom_sf"/>
</dbReference>
<dbReference type="GO" id="GO:0003911">
    <property type="term" value="F:DNA ligase (NAD+) activity"/>
    <property type="evidence" value="ECO:0007669"/>
    <property type="project" value="UniProtKB-UniRule"/>
</dbReference>
<dbReference type="Pfam" id="PF01653">
    <property type="entry name" value="DNA_ligase_aden"/>
    <property type="match status" value="1"/>
</dbReference>
<dbReference type="PANTHER" id="PTHR23389:SF9">
    <property type="entry name" value="DNA LIGASE"/>
    <property type="match status" value="1"/>
</dbReference>
<dbReference type="Gene3D" id="6.20.10.30">
    <property type="match status" value="1"/>
</dbReference>
<dbReference type="SUPFAM" id="SSF47781">
    <property type="entry name" value="RuvA domain 2-like"/>
    <property type="match status" value="1"/>
</dbReference>
<dbReference type="PROSITE" id="PS01056">
    <property type="entry name" value="DNA_LIGASE_N2"/>
    <property type="match status" value="1"/>
</dbReference>
<dbReference type="FunFam" id="1.10.150.20:FF:000007">
    <property type="entry name" value="DNA ligase"/>
    <property type="match status" value="1"/>
</dbReference>
<keyword evidence="5 15" id="KW-0235">DNA replication</keyword>
<evidence type="ECO:0000256" key="1">
    <source>
        <dbReference type="ARBA" id="ARBA00004067"/>
    </source>
</evidence>
<dbReference type="GO" id="GO:0005829">
    <property type="term" value="C:cytosol"/>
    <property type="evidence" value="ECO:0007669"/>
    <property type="project" value="TreeGrafter"/>
</dbReference>
<comment type="catalytic activity">
    <reaction evidence="13 15 16">
        <text>NAD(+) + (deoxyribonucleotide)n-3'-hydroxyl + 5'-phospho-(deoxyribonucleotide)m = (deoxyribonucleotide)n+m + AMP + beta-nicotinamide D-nucleotide.</text>
        <dbReference type="EC" id="6.5.1.2"/>
    </reaction>
</comment>
<dbReference type="AlphaFoldDB" id="A0A8J6TR39"/>
<dbReference type="CDD" id="cd00114">
    <property type="entry name" value="LIGANc"/>
    <property type="match status" value="1"/>
</dbReference>
<dbReference type="InterPro" id="IPR012340">
    <property type="entry name" value="NA-bd_OB-fold"/>
</dbReference>
<dbReference type="SMART" id="SM00292">
    <property type="entry name" value="BRCT"/>
    <property type="match status" value="1"/>
</dbReference>
<dbReference type="EC" id="6.5.1.2" evidence="2 15"/>
<feature type="binding site" evidence="15">
    <location>
        <position position="419"/>
    </location>
    <ligand>
        <name>Zn(2+)</name>
        <dbReference type="ChEBI" id="CHEBI:29105"/>
    </ligand>
</feature>
<dbReference type="EMBL" id="JACRTL010000001">
    <property type="protein sequence ID" value="MBC8610181.1"/>
    <property type="molecule type" value="Genomic_DNA"/>
</dbReference>
<dbReference type="SMART" id="SM00278">
    <property type="entry name" value="HhH1"/>
    <property type="match status" value="4"/>
</dbReference>
<comment type="caution">
    <text evidence="18">The sequence shown here is derived from an EMBL/GenBank/DDBJ whole genome shotgun (WGS) entry which is preliminary data.</text>
</comment>
<evidence type="ECO:0000256" key="7">
    <source>
        <dbReference type="ARBA" id="ARBA00022763"/>
    </source>
</evidence>
<dbReference type="GO" id="GO:0003677">
    <property type="term" value="F:DNA binding"/>
    <property type="evidence" value="ECO:0007669"/>
    <property type="project" value="InterPro"/>
</dbReference>
<dbReference type="InterPro" id="IPR041663">
    <property type="entry name" value="DisA/LigA_HHH"/>
</dbReference>
<dbReference type="Proteomes" id="UP000632659">
    <property type="component" value="Unassembled WGS sequence"/>
</dbReference>
<dbReference type="SMART" id="SM00532">
    <property type="entry name" value="LIGANc"/>
    <property type="match status" value="1"/>
</dbReference>
<dbReference type="Pfam" id="PF00533">
    <property type="entry name" value="BRCT"/>
    <property type="match status" value="1"/>
</dbReference>
<evidence type="ECO:0000256" key="2">
    <source>
        <dbReference type="ARBA" id="ARBA00012722"/>
    </source>
</evidence>
<dbReference type="Pfam" id="PF14520">
    <property type="entry name" value="HHH_5"/>
    <property type="match status" value="1"/>
</dbReference>
<dbReference type="GO" id="GO:0046872">
    <property type="term" value="F:metal ion binding"/>
    <property type="evidence" value="ECO:0007669"/>
    <property type="project" value="UniProtKB-KW"/>
</dbReference>
<dbReference type="CDD" id="cd17748">
    <property type="entry name" value="BRCT_DNA_ligase_like"/>
    <property type="match status" value="1"/>
</dbReference>
<evidence type="ECO:0000256" key="14">
    <source>
        <dbReference type="ARBA" id="ARBA00060881"/>
    </source>
</evidence>
<comment type="function">
    <text evidence="1 15">DNA ligase that catalyzes the formation of phosphodiester linkages between 5'-phosphoryl and 3'-hydroxyl groups in double-stranded DNA using NAD as a coenzyme and as the energy source for the reaction. It is essential for DNA replication and repair of damaged DNA.</text>
</comment>
<dbReference type="SUPFAM" id="SSF56091">
    <property type="entry name" value="DNA ligase/mRNA capping enzyme, catalytic domain"/>
    <property type="match status" value="1"/>
</dbReference>
<dbReference type="InterPro" id="IPR004149">
    <property type="entry name" value="Znf_DNAligase_C4"/>
</dbReference>
<feature type="binding site" evidence="15">
    <location>
        <position position="401"/>
    </location>
    <ligand>
        <name>Zn(2+)</name>
        <dbReference type="ChEBI" id="CHEBI:29105"/>
    </ligand>
</feature>
<keyword evidence="11 15" id="KW-0234">DNA repair</keyword>
<dbReference type="SUPFAM" id="SSF50249">
    <property type="entry name" value="Nucleic acid-binding proteins"/>
    <property type="match status" value="1"/>
</dbReference>
<dbReference type="InterPro" id="IPR003583">
    <property type="entry name" value="Hlx-hairpin-Hlx_DNA-bd_motif"/>
</dbReference>
<evidence type="ECO:0000256" key="13">
    <source>
        <dbReference type="ARBA" id="ARBA00034005"/>
    </source>
</evidence>
<evidence type="ECO:0000256" key="11">
    <source>
        <dbReference type="ARBA" id="ARBA00023204"/>
    </source>
</evidence>
<evidence type="ECO:0000256" key="9">
    <source>
        <dbReference type="ARBA" id="ARBA00022842"/>
    </source>
</evidence>
<dbReference type="HAMAP" id="MF_01588">
    <property type="entry name" value="DNA_ligase_A"/>
    <property type="match status" value="1"/>
</dbReference>
<evidence type="ECO:0000313" key="19">
    <source>
        <dbReference type="Proteomes" id="UP000632659"/>
    </source>
</evidence>
<protein>
    <recommendedName>
        <fullName evidence="3 15">DNA ligase</fullName>
        <ecNumber evidence="2 15">6.5.1.2</ecNumber>
    </recommendedName>
    <alternativeName>
        <fullName evidence="15">Polydeoxyribonucleotide synthase [NAD(+)]</fullName>
    </alternativeName>
</protein>
<keyword evidence="6 15" id="KW-0479">Metal-binding</keyword>
<evidence type="ECO:0000256" key="6">
    <source>
        <dbReference type="ARBA" id="ARBA00022723"/>
    </source>
</evidence>
<dbReference type="Pfam" id="PF03119">
    <property type="entry name" value="DNA_ligase_ZBD"/>
    <property type="match status" value="1"/>
</dbReference>
<dbReference type="Gene3D" id="2.40.50.140">
    <property type="entry name" value="Nucleic acid-binding proteins"/>
    <property type="match status" value="1"/>
</dbReference>
<keyword evidence="4 15" id="KW-0436">Ligase</keyword>
<dbReference type="InterPro" id="IPR018239">
    <property type="entry name" value="DNA_ligase_AS"/>
</dbReference>
<dbReference type="InterPro" id="IPR013839">
    <property type="entry name" value="DNAligase_adenylation"/>
</dbReference>
<name>A0A8J6TR39_9FIRM</name>
<dbReference type="SUPFAM" id="SSF52113">
    <property type="entry name" value="BRCT domain"/>
    <property type="match status" value="1"/>
</dbReference>
<dbReference type="NCBIfam" id="TIGR00575">
    <property type="entry name" value="dnlj"/>
    <property type="match status" value="1"/>
</dbReference>
<dbReference type="InterPro" id="IPR013840">
    <property type="entry name" value="DNAligase_N"/>
</dbReference>
<comment type="cofactor">
    <cofactor evidence="15">
        <name>Mg(2+)</name>
        <dbReference type="ChEBI" id="CHEBI:18420"/>
    </cofactor>
    <cofactor evidence="15">
        <name>Mn(2+)</name>
        <dbReference type="ChEBI" id="CHEBI:29035"/>
    </cofactor>
</comment>
<dbReference type="RefSeq" id="WP_187536237.1">
    <property type="nucleotide sequence ID" value="NZ_JACRTL010000001.1"/>
</dbReference>
<feature type="binding site" evidence="15">
    <location>
        <position position="424"/>
    </location>
    <ligand>
        <name>Zn(2+)</name>
        <dbReference type="ChEBI" id="CHEBI:29105"/>
    </ligand>
</feature>
<evidence type="ECO:0000313" key="18">
    <source>
        <dbReference type="EMBL" id="MBC8610181.1"/>
    </source>
</evidence>
<dbReference type="GO" id="GO:0006260">
    <property type="term" value="P:DNA replication"/>
    <property type="evidence" value="ECO:0007669"/>
    <property type="project" value="UniProtKB-KW"/>
</dbReference>
<evidence type="ECO:0000259" key="17">
    <source>
        <dbReference type="PROSITE" id="PS50172"/>
    </source>
</evidence>
<dbReference type="PROSITE" id="PS01055">
    <property type="entry name" value="DNA_LIGASE_N1"/>
    <property type="match status" value="1"/>
</dbReference>
<dbReference type="InterPro" id="IPR033136">
    <property type="entry name" value="DNA_ligase_CS"/>
</dbReference>
<evidence type="ECO:0000256" key="10">
    <source>
        <dbReference type="ARBA" id="ARBA00023027"/>
    </source>
</evidence>
<feature type="binding site" evidence="15">
    <location>
        <position position="111"/>
    </location>
    <ligand>
        <name>NAD(+)</name>
        <dbReference type="ChEBI" id="CHEBI:57540"/>
    </ligand>
</feature>
<organism evidence="18 19">
    <name type="scientific">Massiliimalia timonensis</name>
    <dbReference type="NCBI Taxonomy" id="1987501"/>
    <lineage>
        <taxon>Bacteria</taxon>
        <taxon>Bacillati</taxon>
        <taxon>Bacillota</taxon>
        <taxon>Clostridia</taxon>
        <taxon>Eubacteriales</taxon>
        <taxon>Oscillospiraceae</taxon>
        <taxon>Massiliimalia</taxon>
    </lineage>
</organism>
<evidence type="ECO:0000256" key="15">
    <source>
        <dbReference type="HAMAP-Rule" id="MF_01588"/>
    </source>
</evidence>
<feature type="binding site" evidence="15">
    <location>
        <position position="134"/>
    </location>
    <ligand>
        <name>NAD(+)</name>
        <dbReference type="ChEBI" id="CHEBI:57540"/>
    </ligand>
</feature>
<dbReference type="InterPro" id="IPR004150">
    <property type="entry name" value="NAD_DNA_ligase_OB"/>
</dbReference>
<feature type="binding site" evidence="15">
    <location>
        <position position="404"/>
    </location>
    <ligand>
        <name>Zn(2+)</name>
        <dbReference type="ChEBI" id="CHEBI:29105"/>
    </ligand>
</feature>
<proteinExistence type="inferred from homology"/>
<dbReference type="PANTHER" id="PTHR23389">
    <property type="entry name" value="CHROMOSOME TRANSMISSION FIDELITY FACTOR 18"/>
    <property type="match status" value="1"/>
</dbReference>
<dbReference type="Pfam" id="PF12826">
    <property type="entry name" value="HHH_2"/>
    <property type="match status" value="1"/>
</dbReference>
<dbReference type="InterPro" id="IPR010994">
    <property type="entry name" value="RuvA_2-like"/>
</dbReference>
<dbReference type="Gene3D" id="3.40.50.10190">
    <property type="entry name" value="BRCT domain"/>
    <property type="match status" value="1"/>
</dbReference>
<evidence type="ECO:0000256" key="5">
    <source>
        <dbReference type="ARBA" id="ARBA00022705"/>
    </source>
</evidence>
<evidence type="ECO:0000256" key="12">
    <source>
        <dbReference type="ARBA" id="ARBA00023211"/>
    </source>
</evidence>
<accession>A0A8J6TR39</accession>
<dbReference type="PROSITE" id="PS50172">
    <property type="entry name" value="BRCT"/>
    <property type="match status" value="1"/>
</dbReference>
<sequence>MEQAIKDRAQKLKDTLNEYARLYYVYDNPAVSDYDYDMMMNELKKLENEYPELITPDSPTQRVGGEALNLFEKVTHTVQMGSLQDVFSLEEIREFDERVQKTISSPEYVVEAKIDGLSVSLEYTDGIFTRGSTRGDGFVGEDVTQNLKTIGSIPLKLSQPVPFLEVRGEVYMPRKSFLELVEQQELNEEVPFKNPRNAAAGSLRQKDPKVAAKRKLDIFVFNIQQIEGKTLETHSESLDFLKELGFKVSPWYHTFSKIEDVLDDIEKIGEARGSFSFDTDGAVVKVNSLQDRELLGATAKYPKWAAAFKYPPEEKETTLQEIEISVGRTGVLTPTAIFEPILLAGTSVSRAVLHNQDYITEKDIRLGDRIIVRKAGEIIPEVVRSVSHQANSMPYFIPDVCPSCGEQAVKLEDEAALRCVNPFCPATMLKNLIHFASRDAMNIDGLGPAILKMLVEKDFVHDEADLYFLNREDLIDLERMGEKSVDNLFQAIENSKNNDLSLLIFALGIRNVGKKGAELLCEAYPTIDRIMEASCEEITEIDGIGQVMAENITEYFSRERSKELIARLREAGVNMTHESKISGNLLSNLTFVITGTLNGFTRNEAKDIIEKNGGKVSGSVSKKTNYLLAGEAGGSKLKKAEDLGVPILSETDFLKMINQTEGENHD</sequence>